<name>A0A2W4Y6Q9_9CYAN</name>
<dbReference type="InterPro" id="IPR013784">
    <property type="entry name" value="Carb-bd-like_fold"/>
</dbReference>
<dbReference type="Proteomes" id="UP000249794">
    <property type="component" value="Unassembled WGS sequence"/>
</dbReference>
<evidence type="ECO:0000313" key="2">
    <source>
        <dbReference type="Proteomes" id="UP000249794"/>
    </source>
</evidence>
<comment type="caution">
    <text evidence="1">The sequence shown here is derived from an EMBL/GenBank/DDBJ whole genome shotgun (WGS) entry which is preliminary data.</text>
</comment>
<dbReference type="Gene3D" id="2.60.40.1120">
    <property type="entry name" value="Carboxypeptidase-like, regulatory domain"/>
    <property type="match status" value="1"/>
</dbReference>
<gene>
    <name evidence="1" type="ORF">DCF15_22630</name>
</gene>
<organism evidence="1 2">
    <name type="scientific">Phormidesmis priestleyi</name>
    <dbReference type="NCBI Taxonomy" id="268141"/>
    <lineage>
        <taxon>Bacteria</taxon>
        <taxon>Bacillati</taxon>
        <taxon>Cyanobacteriota</taxon>
        <taxon>Cyanophyceae</taxon>
        <taxon>Leptolyngbyales</taxon>
        <taxon>Leptolyngbyaceae</taxon>
        <taxon>Phormidesmis</taxon>
    </lineage>
</organism>
<reference evidence="2" key="1">
    <citation type="submission" date="2018-04" db="EMBL/GenBank/DDBJ databases">
        <authorList>
            <person name="Cornet L."/>
        </authorList>
    </citation>
    <scope>NUCLEOTIDE SEQUENCE [LARGE SCALE GENOMIC DNA]</scope>
</reference>
<accession>A0A2W4Y6Q9</accession>
<reference evidence="1 2" key="2">
    <citation type="submission" date="2018-06" db="EMBL/GenBank/DDBJ databases">
        <title>Metagenomic assembly of (sub)arctic Cyanobacteria and their associated microbiome from non-axenic cultures.</title>
        <authorList>
            <person name="Baurain D."/>
        </authorList>
    </citation>
    <scope>NUCLEOTIDE SEQUENCE [LARGE SCALE GENOMIC DNA]</scope>
    <source>
        <strain evidence="1">ULC027bin1</strain>
    </source>
</reference>
<evidence type="ECO:0008006" key="3">
    <source>
        <dbReference type="Google" id="ProtNLM"/>
    </source>
</evidence>
<dbReference type="SUPFAM" id="SSF49452">
    <property type="entry name" value="Starch-binding domain-like"/>
    <property type="match status" value="1"/>
</dbReference>
<dbReference type="GO" id="GO:0030246">
    <property type="term" value="F:carbohydrate binding"/>
    <property type="evidence" value="ECO:0007669"/>
    <property type="project" value="InterPro"/>
</dbReference>
<dbReference type="EMBL" id="QBMP01000409">
    <property type="protein sequence ID" value="PZO43121.1"/>
    <property type="molecule type" value="Genomic_DNA"/>
</dbReference>
<evidence type="ECO:0000313" key="1">
    <source>
        <dbReference type="EMBL" id="PZO43121.1"/>
    </source>
</evidence>
<protein>
    <recommendedName>
        <fullName evidence="3">SD-repeat containing protein B domain-containing protein</fullName>
    </recommendedName>
</protein>
<proteinExistence type="predicted"/>
<sequence length="193" mass="21733">MRQEGGIWIQPFLDYNHNGLQDETEPLYVEDANQLLTLNHQDLVRYHPRIDRSGIFIDDLRPGDYRVDLDPAGYPIDWTAEDIAYGIEVVAGSYTTVLIPFDRSYTVAGIVQDENSKPLMGITIEAVALMGTERSVSVTNGAGIFFLENLRQGDYEIYVDGRLTSHTVNLTSESETFIELDIQSPVEESVRSE</sequence>
<dbReference type="AlphaFoldDB" id="A0A2W4Y6Q9"/>